<keyword evidence="3" id="KW-1185">Reference proteome</keyword>
<name>A0AAV0TVE5_HYABA</name>
<reference evidence="2" key="1">
    <citation type="submission" date="2022-12" db="EMBL/GenBank/DDBJ databases">
        <authorList>
            <person name="Webb A."/>
        </authorList>
    </citation>
    <scope>NUCLEOTIDE SEQUENCE</scope>
    <source>
        <strain evidence="2">Hp1</strain>
    </source>
</reference>
<feature type="coiled-coil region" evidence="1">
    <location>
        <begin position="16"/>
        <end position="50"/>
    </location>
</feature>
<sequence>MQVDEKVRADKWKATTSKLQRRVSELEAVVQELEEKNRELSDEVEFIKECHSKQGGDYDRRPKTYERLLD</sequence>
<dbReference type="EMBL" id="CANTFL010000810">
    <property type="protein sequence ID" value="CAI5727799.1"/>
    <property type="molecule type" value="Genomic_DNA"/>
</dbReference>
<protein>
    <recommendedName>
        <fullName evidence="4">BZIP domain-containing protein</fullName>
    </recommendedName>
</protein>
<evidence type="ECO:0000313" key="2">
    <source>
        <dbReference type="EMBL" id="CAI5727799.1"/>
    </source>
</evidence>
<dbReference type="AlphaFoldDB" id="A0AAV0TVE5"/>
<proteinExistence type="predicted"/>
<evidence type="ECO:0008006" key="4">
    <source>
        <dbReference type="Google" id="ProtNLM"/>
    </source>
</evidence>
<accession>A0AAV0TVE5</accession>
<evidence type="ECO:0000313" key="3">
    <source>
        <dbReference type="Proteomes" id="UP001162031"/>
    </source>
</evidence>
<keyword evidence="1" id="KW-0175">Coiled coil</keyword>
<gene>
    <name evidence="2" type="ORF">HBR001_LOCUS4176</name>
</gene>
<evidence type="ECO:0000256" key="1">
    <source>
        <dbReference type="SAM" id="Coils"/>
    </source>
</evidence>
<dbReference type="Proteomes" id="UP001162031">
    <property type="component" value="Unassembled WGS sequence"/>
</dbReference>
<organism evidence="2 3">
    <name type="scientific">Hyaloperonospora brassicae</name>
    <name type="common">Brassica downy mildew</name>
    <name type="synonym">Peronospora brassicae</name>
    <dbReference type="NCBI Taxonomy" id="162125"/>
    <lineage>
        <taxon>Eukaryota</taxon>
        <taxon>Sar</taxon>
        <taxon>Stramenopiles</taxon>
        <taxon>Oomycota</taxon>
        <taxon>Peronosporomycetes</taxon>
        <taxon>Peronosporales</taxon>
        <taxon>Peronosporaceae</taxon>
        <taxon>Hyaloperonospora</taxon>
    </lineage>
</organism>
<comment type="caution">
    <text evidence="2">The sequence shown here is derived from an EMBL/GenBank/DDBJ whole genome shotgun (WGS) entry which is preliminary data.</text>
</comment>